<name>A0A067KLC1_JATCU</name>
<organism evidence="1 2">
    <name type="scientific">Jatropha curcas</name>
    <name type="common">Barbados nut</name>
    <dbReference type="NCBI Taxonomy" id="180498"/>
    <lineage>
        <taxon>Eukaryota</taxon>
        <taxon>Viridiplantae</taxon>
        <taxon>Streptophyta</taxon>
        <taxon>Embryophyta</taxon>
        <taxon>Tracheophyta</taxon>
        <taxon>Spermatophyta</taxon>
        <taxon>Magnoliopsida</taxon>
        <taxon>eudicotyledons</taxon>
        <taxon>Gunneridae</taxon>
        <taxon>Pentapetalae</taxon>
        <taxon>rosids</taxon>
        <taxon>fabids</taxon>
        <taxon>Malpighiales</taxon>
        <taxon>Euphorbiaceae</taxon>
        <taxon>Crotonoideae</taxon>
        <taxon>Jatropheae</taxon>
        <taxon>Jatropha</taxon>
    </lineage>
</organism>
<evidence type="ECO:0000313" key="1">
    <source>
        <dbReference type="EMBL" id="KDP36932.1"/>
    </source>
</evidence>
<dbReference type="Proteomes" id="UP000027138">
    <property type="component" value="Unassembled WGS sequence"/>
</dbReference>
<accession>A0A067KLC1</accession>
<reference evidence="1 2" key="1">
    <citation type="journal article" date="2014" name="PLoS ONE">
        <title>Global Analysis of Gene Expression Profiles in Physic Nut (Jatropha curcas L.) Seedlings Exposed to Salt Stress.</title>
        <authorList>
            <person name="Zhang L."/>
            <person name="Zhang C."/>
            <person name="Wu P."/>
            <person name="Chen Y."/>
            <person name="Li M."/>
            <person name="Jiang H."/>
            <person name="Wu G."/>
        </authorList>
    </citation>
    <scope>NUCLEOTIDE SEQUENCE [LARGE SCALE GENOMIC DNA]</scope>
    <source>
        <strain evidence="2">cv. GZQX0401</strain>
        <tissue evidence="1">Young leaves</tissue>
    </source>
</reference>
<sequence>MIALHFPVAIWQAKTTIRITMHTPQSHSFVVQITPSTSNQLPQFSSASGVSSDKFSFSAMKIFNRFRKILMRLLFSFPSHHHHGSSSKQRNCSERFDPPKTSCSSYYSSHSHYSEAIADCIEFLNKSSQEGVLDGRKSDVLV</sequence>
<dbReference type="PANTHER" id="PTHR35111">
    <property type="entry name" value="F10A5.9-RELATED"/>
    <property type="match status" value="1"/>
</dbReference>
<protein>
    <submittedName>
        <fullName evidence="1">Uncharacterized protein</fullName>
    </submittedName>
</protein>
<evidence type="ECO:0000313" key="2">
    <source>
        <dbReference type="Proteomes" id="UP000027138"/>
    </source>
</evidence>
<proteinExistence type="predicted"/>
<dbReference type="PANTHER" id="PTHR35111:SF5">
    <property type="entry name" value="F10A5.9"/>
    <property type="match status" value="1"/>
</dbReference>
<dbReference type="OrthoDB" id="1840016at2759"/>
<dbReference type="EMBL" id="KK914420">
    <property type="protein sequence ID" value="KDP36932.1"/>
    <property type="molecule type" value="Genomic_DNA"/>
</dbReference>
<dbReference type="AlphaFoldDB" id="A0A067KLC1"/>
<gene>
    <name evidence="1" type="ORF">JCGZ_08223</name>
</gene>
<keyword evidence="2" id="KW-1185">Reference proteome</keyword>